<dbReference type="AlphaFoldDB" id="X1B9M8"/>
<dbReference type="PANTHER" id="PTHR30595:SF6">
    <property type="entry name" value="SCHLAFEN ALBA-2 DOMAIN-CONTAINING PROTEIN"/>
    <property type="match status" value="1"/>
</dbReference>
<sequence>VLKDYLRSETKIEGFKKEEPRYEIPIESLREAVINAVAHRNYQLPSQIRIFIFDNRIEVKSPGKLPNTVTIENIKLGYPLHRNPLMVSFLTKEHRMTEIGTGIPRMIRILKEHTGREPDFDNERDQEFIVRIWK</sequence>
<feature type="non-terminal residue" evidence="1">
    <location>
        <position position="1"/>
    </location>
</feature>
<evidence type="ECO:0000313" key="1">
    <source>
        <dbReference type="EMBL" id="GAG77952.1"/>
    </source>
</evidence>
<name>X1B9M8_9ZZZZ</name>
<dbReference type="EMBL" id="BART01012190">
    <property type="protein sequence ID" value="GAG77952.1"/>
    <property type="molecule type" value="Genomic_DNA"/>
</dbReference>
<dbReference type="PANTHER" id="PTHR30595">
    <property type="entry name" value="GLPR-RELATED TRANSCRIPTIONAL REPRESSOR"/>
    <property type="match status" value="1"/>
</dbReference>
<dbReference type="InterPro" id="IPR038475">
    <property type="entry name" value="RecG_C_sf"/>
</dbReference>
<accession>X1B9M8</accession>
<proteinExistence type="predicted"/>
<comment type="caution">
    <text evidence="1">The sequence shown here is derived from an EMBL/GenBank/DDBJ whole genome shotgun (WGS) entry which is preliminary data.</text>
</comment>
<dbReference type="Gene3D" id="3.30.565.60">
    <property type="match status" value="1"/>
</dbReference>
<gene>
    <name evidence="1" type="ORF">S01H4_25572</name>
</gene>
<organism evidence="1">
    <name type="scientific">marine sediment metagenome</name>
    <dbReference type="NCBI Taxonomy" id="412755"/>
    <lineage>
        <taxon>unclassified sequences</taxon>
        <taxon>metagenomes</taxon>
        <taxon>ecological metagenomes</taxon>
    </lineage>
</organism>
<protein>
    <submittedName>
        <fullName evidence="1">Uncharacterized protein</fullName>
    </submittedName>
</protein>
<dbReference type="Pfam" id="PF13749">
    <property type="entry name" value="HATPase_c_4"/>
    <property type="match status" value="1"/>
</dbReference>
<reference evidence="1" key="1">
    <citation type="journal article" date="2014" name="Front. Microbiol.">
        <title>High frequency of phylogenetically diverse reductive dehalogenase-homologous genes in deep subseafloor sedimentary metagenomes.</title>
        <authorList>
            <person name="Kawai M."/>
            <person name="Futagami T."/>
            <person name="Toyoda A."/>
            <person name="Takaki Y."/>
            <person name="Nishi S."/>
            <person name="Hori S."/>
            <person name="Arai W."/>
            <person name="Tsubouchi T."/>
            <person name="Morono Y."/>
            <person name="Uchiyama I."/>
            <person name="Ito T."/>
            <person name="Fujiyama A."/>
            <person name="Inagaki F."/>
            <person name="Takami H."/>
        </authorList>
    </citation>
    <scope>NUCLEOTIDE SEQUENCE</scope>
    <source>
        <strain evidence="1">Expedition CK06-06</strain>
    </source>
</reference>